<dbReference type="GO" id="GO:0016740">
    <property type="term" value="F:transferase activity"/>
    <property type="evidence" value="ECO:0007669"/>
    <property type="project" value="UniProtKB-KW"/>
</dbReference>
<name>A0A0R1TC56_9LACO</name>
<proteinExistence type="predicted"/>
<dbReference type="SUPFAM" id="SSF81301">
    <property type="entry name" value="Nucleotidyltransferase"/>
    <property type="match status" value="1"/>
</dbReference>
<dbReference type="Gene3D" id="3.30.460.40">
    <property type="match status" value="1"/>
</dbReference>
<keyword evidence="1" id="KW-0808">Transferase</keyword>
<dbReference type="Pfam" id="PF10706">
    <property type="entry name" value="Aminoglyc_resit"/>
    <property type="match status" value="1"/>
</dbReference>
<dbReference type="STRING" id="1423740.FC36_GL001990"/>
<dbReference type="NCBIfam" id="NF000141">
    <property type="entry name" value="linco_LnuC"/>
    <property type="match status" value="1"/>
</dbReference>
<dbReference type="InterPro" id="IPR019646">
    <property type="entry name" value="Aminoglyc_AdlTrfase"/>
</dbReference>
<evidence type="ECO:0000313" key="1">
    <source>
        <dbReference type="EMBL" id="KRL76275.1"/>
    </source>
</evidence>
<sequence length="187" mass="21849">MQRFIKQTSSSSGRLIRICGDDKMVNITDVKQILQFAIDAEIKVFLDGGWGVDALLGYQSRAHNDIDIFVEKNDYQNFIEIMKANGFYEIKMEYTTLNHTVWEDLKNRIIDLHCFEYTDEGEILYDGDCFPVETFSGKGRIEEIEVSCIEPYSQVMFHLGYEFDENDAHDVKLLCETFHIEIPNEYR</sequence>
<gene>
    <name evidence="1" type="ORF">FC36_GL001990</name>
</gene>
<dbReference type="PATRIC" id="fig|1423740.3.peg.2156"/>
<accession>A0A0R1TC56</accession>
<evidence type="ECO:0000313" key="2">
    <source>
        <dbReference type="Proteomes" id="UP000051048"/>
    </source>
</evidence>
<comment type="caution">
    <text evidence="1">The sequence shown here is derived from an EMBL/GenBank/DDBJ whole genome shotgun (WGS) entry which is preliminary data.</text>
</comment>
<dbReference type="AlphaFoldDB" id="A0A0R1TC56"/>
<organism evidence="1 2">
    <name type="scientific">Ligilactobacillus equi DSM 15833 = JCM 10991</name>
    <dbReference type="NCBI Taxonomy" id="1423740"/>
    <lineage>
        <taxon>Bacteria</taxon>
        <taxon>Bacillati</taxon>
        <taxon>Bacillota</taxon>
        <taxon>Bacilli</taxon>
        <taxon>Lactobacillales</taxon>
        <taxon>Lactobacillaceae</taxon>
        <taxon>Ligilactobacillus</taxon>
    </lineage>
</organism>
<protein>
    <submittedName>
        <fullName evidence="1">Putative aminoglycoside nucleotidyltransferase</fullName>
    </submittedName>
</protein>
<dbReference type="Proteomes" id="UP000051048">
    <property type="component" value="Unassembled WGS sequence"/>
</dbReference>
<dbReference type="InterPro" id="IPR043519">
    <property type="entry name" value="NT_sf"/>
</dbReference>
<dbReference type="EMBL" id="AZFH01000202">
    <property type="protein sequence ID" value="KRL76275.1"/>
    <property type="molecule type" value="Genomic_DNA"/>
</dbReference>
<reference evidence="1 2" key="1">
    <citation type="journal article" date="2015" name="Genome Announc.">
        <title>Expanding the biotechnology potential of lactobacilli through comparative genomics of 213 strains and associated genera.</title>
        <authorList>
            <person name="Sun Z."/>
            <person name="Harris H.M."/>
            <person name="McCann A."/>
            <person name="Guo C."/>
            <person name="Argimon S."/>
            <person name="Zhang W."/>
            <person name="Yang X."/>
            <person name="Jeffery I.B."/>
            <person name="Cooney J.C."/>
            <person name="Kagawa T.F."/>
            <person name="Liu W."/>
            <person name="Song Y."/>
            <person name="Salvetti E."/>
            <person name="Wrobel A."/>
            <person name="Rasinkangas P."/>
            <person name="Parkhill J."/>
            <person name="Rea M.C."/>
            <person name="O'Sullivan O."/>
            <person name="Ritari J."/>
            <person name="Douillard F.P."/>
            <person name="Paul Ross R."/>
            <person name="Yang R."/>
            <person name="Briner A.E."/>
            <person name="Felis G.E."/>
            <person name="de Vos W.M."/>
            <person name="Barrangou R."/>
            <person name="Klaenhammer T.R."/>
            <person name="Caufield P.W."/>
            <person name="Cui Y."/>
            <person name="Zhang H."/>
            <person name="O'Toole P.W."/>
        </authorList>
    </citation>
    <scope>NUCLEOTIDE SEQUENCE [LARGE SCALE GENOMIC DNA]</scope>
    <source>
        <strain evidence="1 2">DSM 15833</strain>
    </source>
</reference>